<dbReference type="PANTHER" id="PTHR42776">
    <property type="entry name" value="SERINE PEPTIDASE S9 FAMILY MEMBER"/>
    <property type="match status" value="1"/>
</dbReference>
<dbReference type="eggNOG" id="COG1506">
    <property type="taxonomic scope" value="Bacteria"/>
</dbReference>
<dbReference type="RefSeq" id="WP_013345278.1">
    <property type="nucleotide sequence ID" value="NC_014541.1"/>
</dbReference>
<evidence type="ECO:0000259" key="7">
    <source>
        <dbReference type="Pfam" id="PF00326"/>
    </source>
</evidence>
<dbReference type="Gene3D" id="2.120.10.30">
    <property type="entry name" value="TolB, C-terminal domain"/>
    <property type="match status" value="2"/>
</dbReference>
<keyword evidence="5" id="KW-0720">Serine protease</keyword>
<dbReference type="GO" id="GO:0006508">
    <property type="term" value="P:proteolysis"/>
    <property type="evidence" value="ECO:0007669"/>
    <property type="project" value="UniProtKB-KW"/>
</dbReference>
<dbReference type="GeneID" id="67181974"/>
<keyword evidence="2" id="KW-0645">Protease</keyword>
<reference evidence="8 9" key="1">
    <citation type="journal article" date="2010" name="Stand. Genomic Sci.">
        <title>Complete genome sequence of Ferrimonas balearica type strain (PAT).</title>
        <authorList>
            <person name="Nolan M."/>
            <person name="Sikorski J."/>
            <person name="Davenport K."/>
            <person name="Lucas S."/>
            <person name="Glavina Del Rio T."/>
            <person name="Tice H."/>
            <person name="Cheng J."/>
            <person name="Goodwin L."/>
            <person name="Pitluck S."/>
            <person name="Liolios K."/>
            <person name="Ivanova N."/>
            <person name="Mavromatis K."/>
            <person name="Ovchinnikova G."/>
            <person name="Pati A."/>
            <person name="Chen A."/>
            <person name="Palaniappan K."/>
            <person name="Land M."/>
            <person name="Hauser L."/>
            <person name="Chang Y."/>
            <person name="Jeffries C."/>
            <person name="Tapia R."/>
            <person name="Brettin T."/>
            <person name="Detter J."/>
            <person name="Han C."/>
            <person name="Yasawong M."/>
            <person name="Rohde M."/>
            <person name="Tindall B."/>
            <person name="Goker M."/>
            <person name="Woyke T."/>
            <person name="Bristow J."/>
            <person name="Eisen J."/>
            <person name="Markowitz V."/>
            <person name="Hugenholtz P."/>
            <person name="Kyrpides N."/>
            <person name="Klenk H."/>
            <person name="Lapidus A."/>
        </authorList>
    </citation>
    <scope>NUCLEOTIDE SEQUENCE [LARGE SCALE GENOMIC DNA]</scope>
    <source>
        <strain evidence="9">DSM 9799 / CCM 4581 / KCTC 23876 / PAT</strain>
    </source>
</reference>
<dbReference type="FunFam" id="3.40.50.1820:FF:000028">
    <property type="entry name" value="S9 family peptidase"/>
    <property type="match status" value="1"/>
</dbReference>
<dbReference type="PANTHER" id="PTHR42776:SF13">
    <property type="entry name" value="DIPEPTIDYL-PEPTIDASE 5"/>
    <property type="match status" value="1"/>
</dbReference>
<dbReference type="GO" id="GO:0004252">
    <property type="term" value="F:serine-type endopeptidase activity"/>
    <property type="evidence" value="ECO:0007669"/>
    <property type="project" value="TreeGrafter"/>
</dbReference>
<evidence type="ECO:0000256" key="2">
    <source>
        <dbReference type="ARBA" id="ARBA00022670"/>
    </source>
</evidence>
<dbReference type="Gene3D" id="3.40.50.1820">
    <property type="entry name" value="alpha/beta hydrolase"/>
    <property type="match status" value="1"/>
</dbReference>
<dbReference type="Pfam" id="PF07676">
    <property type="entry name" value="PD40"/>
    <property type="match status" value="1"/>
</dbReference>
<evidence type="ECO:0000256" key="1">
    <source>
        <dbReference type="ARBA" id="ARBA00010040"/>
    </source>
</evidence>
<feature type="signal peptide" evidence="6">
    <location>
        <begin position="1"/>
        <end position="19"/>
    </location>
</feature>
<keyword evidence="4" id="KW-0378">Hydrolase</keyword>
<evidence type="ECO:0000256" key="5">
    <source>
        <dbReference type="ARBA" id="ARBA00022825"/>
    </source>
</evidence>
<dbReference type="MEROPS" id="S09.012"/>
<gene>
    <name evidence="8" type="ordered locus">Fbal_1769</name>
</gene>
<dbReference type="eggNOG" id="COG0823">
    <property type="taxonomic scope" value="Bacteria"/>
</dbReference>
<organism evidence="8 9">
    <name type="scientific">Ferrimonas balearica (strain DSM 9799 / CCM 4581 / KCTC 23876 / PAT)</name>
    <dbReference type="NCBI Taxonomy" id="550540"/>
    <lineage>
        <taxon>Bacteria</taxon>
        <taxon>Pseudomonadati</taxon>
        <taxon>Pseudomonadota</taxon>
        <taxon>Gammaproteobacteria</taxon>
        <taxon>Alteromonadales</taxon>
        <taxon>Ferrimonadaceae</taxon>
        <taxon>Ferrimonas</taxon>
    </lineage>
</organism>
<dbReference type="EMBL" id="CP002209">
    <property type="protein sequence ID" value="ADN75972.1"/>
    <property type="molecule type" value="Genomic_DNA"/>
</dbReference>
<evidence type="ECO:0000313" key="8">
    <source>
        <dbReference type="EMBL" id="ADN75972.1"/>
    </source>
</evidence>
<accession>E1SS17</accession>
<dbReference type="InterPro" id="IPR001375">
    <property type="entry name" value="Peptidase_S9_cat"/>
</dbReference>
<dbReference type="OrthoDB" id="9812921at2"/>
<evidence type="ECO:0000313" key="9">
    <source>
        <dbReference type="Proteomes" id="UP000006683"/>
    </source>
</evidence>
<dbReference type="InterPro" id="IPR029058">
    <property type="entry name" value="AB_hydrolase_fold"/>
</dbReference>
<name>E1SS17_FERBD</name>
<dbReference type="Pfam" id="PF00326">
    <property type="entry name" value="Peptidase_S9"/>
    <property type="match status" value="1"/>
</dbReference>
<dbReference type="InterPro" id="IPR011659">
    <property type="entry name" value="WD40"/>
</dbReference>
<dbReference type="Proteomes" id="UP000006683">
    <property type="component" value="Chromosome"/>
</dbReference>
<keyword evidence="9" id="KW-1185">Reference proteome</keyword>
<dbReference type="STRING" id="550540.Fbal_1769"/>
<feature type="domain" description="Peptidase S9 prolyl oligopeptidase catalytic" evidence="7">
    <location>
        <begin position="465"/>
        <end position="673"/>
    </location>
</feature>
<evidence type="ECO:0000256" key="6">
    <source>
        <dbReference type="SAM" id="SignalP"/>
    </source>
</evidence>
<dbReference type="KEGG" id="fbl:Fbal_1769"/>
<comment type="similarity">
    <text evidence="1">Belongs to the peptidase S9C family.</text>
</comment>
<evidence type="ECO:0000256" key="3">
    <source>
        <dbReference type="ARBA" id="ARBA00022729"/>
    </source>
</evidence>
<proteinExistence type="inferred from homology"/>
<dbReference type="AlphaFoldDB" id="E1SS17"/>
<dbReference type="SUPFAM" id="SSF53474">
    <property type="entry name" value="alpha/beta-Hydrolases"/>
    <property type="match status" value="1"/>
</dbReference>
<evidence type="ECO:0000256" key="4">
    <source>
        <dbReference type="ARBA" id="ARBA00022801"/>
    </source>
</evidence>
<feature type="chain" id="PRO_5003151665" evidence="6">
    <location>
        <begin position="20"/>
        <end position="675"/>
    </location>
</feature>
<dbReference type="HOGENOM" id="CLU_008615_0_2_6"/>
<sequence length="675" mass="75005">MKQWIAALGLALPLGSAFAAEPFTVQHLNDLNKVHSAALSPDGSTVVYAIKTVDGDHSQSDLYRQVVGGEAQRLTFDKGTEHSVAFAADGKGIYFLAARSGTTQLWYLPLAGGEARQVSDLPLNVDGFKFDNAGQQVVLQLRVDPACDTLACSAEKAEAKAEQKTTGQHYTGLMYRHWDTWTDGLRNHLFVAKLDGDTLSEPVDVTAGLDTEVPPLPFSGLEEVSFTPDGKHVVYAAKAPGRDQSWHTNYDLWQVPVAGGDAVNLTADNPAWDSHPTFSADGQFMAWMAMSIPGYEADRFRVMLKDLRSGEVKELAPGWDRSAGSIAFGDDSNTLFVTTQDLGQVSIYAMDTRFGDRITLVNEGSNSLQAAAGGKVLYTRNTLHEPTDLYLMDEGGRNQTRLTQINQDKLKDVAFGDYEQFTFKGWNNETVHGYWIKPVGYQEGEKYPVAFLVHGGPQGSFGNRWHGRWNAQLWAGAGFGVVMVDFHGSTGYGTEFTHSISKDWGGKPLEDLQKGLAAVGKQQPWLDVNNACAAGGSYGGYMMNWIAGNWSDGFKCLVNHAGLFDMRSFYMVTEELWFPEYEFGGTYWEQTERYEQFNPVNHIDNWQTPMLVIHGALDYRVPLEQGLAAFTVLQRKGIESELLMFPDENHWILNPDNLVQWYEHTLGWMKKYTAE</sequence>
<dbReference type="InterPro" id="IPR011042">
    <property type="entry name" value="6-blade_b-propeller_TolB-like"/>
</dbReference>
<keyword evidence="3 6" id="KW-0732">Signal</keyword>
<dbReference type="SUPFAM" id="SSF82171">
    <property type="entry name" value="DPP6 N-terminal domain-like"/>
    <property type="match status" value="1"/>
</dbReference>
<protein>
    <submittedName>
        <fullName evidence="8">Peptidase S9 prolyl oligopeptidase active site domain protein</fullName>
    </submittedName>
</protein>